<evidence type="ECO:0000313" key="3">
    <source>
        <dbReference type="Proteomes" id="UP000244904"/>
    </source>
</evidence>
<dbReference type="OrthoDB" id="6305173at2"/>
<sequence length="318" mass="33959">MDITATYQTYNGALLAVNLFSSATTIFLGQFSSKVTSTLSDASGMMYVGETVTLAGQSYTMVGSGTAQPGINVLGLTVPTGFARDLVLLENDTTGDLVFVYPDGAPSATGMIALVVNLDPVGYNVGTLAPLCFAKGTHILTSEGPRPVQTLAPWDTVIDWFGEAHPVLNLCHCTLSADRAKATGQAPVKVVRDAIAPGVPYRSVMLSPNHNIFLTNPMPGRLVPIKSLIDGEKVKSPDLTAPIDYYHLVLPVHAVLVANGLPAESLLINDQTLAKLPPGLLTRLDRLQGRVPHFPLHGMRPAARILTRREVEETALWL</sequence>
<reference evidence="3" key="1">
    <citation type="submission" date="2018-03" db="EMBL/GenBank/DDBJ databases">
        <authorList>
            <person name="Rodrigo-Torres L."/>
            <person name="Arahal R. D."/>
            <person name="Lucena T."/>
        </authorList>
    </citation>
    <scope>NUCLEOTIDE SEQUENCE [LARGE SCALE GENOMIC DNA]</scope>
    <source>
        <strain evidence="3">CECT 8871</strain>
    </source>
</reference>
<dbReference type="InterPro" id="IPR028992">
    <property type="entry name" value="Hedgehog/Intein_dom"/>
</dbReference>
<evidence type="ECO:0000259" key="1">
    <source>
        <dbReference type="Pfam" id="PF13403"/>
    </source>
</evidence>
<accession>A0A2R8AQ61</accession>
<dbReference type="SUPFAM" id="SSF51294">
    <property type="entry name" value="Hedgehog/intein (Hint) domain"/>
    <property type="match status" value="1"/>
</dbReference>
<dbReference type="Proteomes" id="UP000244904">
    <property type="component" value="Unassembled WGS sequence"/>
</dbReference>
<dbReference type="RefSeq" id="WP_108884654.1">
    <property type="nucleotide sequence ID" value="NZ_OMOJ01000001.1"/>
</dbReference>
<dbReference type="EMBL" id="OMOJ01000001">
    <property type="protein sequence ID" value="SPF77974.1"/>
    <property type="molecule type" value="Genomic_DNA"/>
</dbReference>
<dbReference type="InterPro" id="IPR036844">
    <property type="entry name" value="Hint_dom_sf"/>
</dbReference>
<gene>
    <name evidence="2" type="ORF">PRI8871_00563</name>
</gene>
<evidence type="ECO:0000313" key="2">
    <source>
        <dbReference type="EMBL" id="SPF77974.1"/>
    </source>
</evidence>
<keyword evidence="3" id="KW-1185">Reference proteome</keyword>
<proteinExistence type="predicted"/>
<feature type="domain" description="Hedgehog/Intein (Hint)" evidence="1">
    <location>
        <begin position="132"/>
        <end position="268"/>
    </location>
</feature>
<protein>
    <recommendedName>
        <fullName evidence="1">Hedgehog/Intein (Hint) domain-containing protein</fullName>
    </recommendedName>
</protein>
<organism evidence="2 3">
    <name type="scientific">Pseudoprimorskyibacter insulae</name>
    <dbReference type="NCBI Taxonomy" id="1695997"/>
    <lineage>
        <taxon>Bacteria</taxon>
        <taxon>Pseudomonadati</taxon>
        <taxon>Pseudomonadota</taxon>
        <taxon>Alphaproteobacteria</taxon>
        <taxon>Rhodobacterales</taxon>
        <taxon>Paracoccaceae</taxon>
        <taxon>Pseudoprimorskyibacter</taxon>
    </lineage>
</organism>
<dbReference type="AlphaFoldDB" id="A0A2R8AQ61"/>
<name>A0A2R8AQ61_9RHOB</name>
<dbReference type="Pfam" id="PF13403">
    <property type="entry name" value="Hint_2"/>
    <property type="match status" value="1"/>
</dbReference>